<evidence type="ECO:0000313" key="2">
    <source>
        <dbReference type="EMBL" id="ELY77807.1"/>
    </source>
</evidence>
<accession>L9YWD6</accession>
<evidence type="ECO:0000313" key="3">
    <source>
        <dbReference type="Proteomes" id="UP000011593"/>
    </source>
</evidence>
<dbReference type="InterPro" id="IPR013561">
    <property type="entry name" value="FilR1_middle_dom"/>
</dbReference>
<keyword evidence="3" id="KW-1185">Reference proteome</keyword>
<feature type="domain" description="Methanogenesis regulatory protein FilR1 middle" evidence="1">
    <location>
        <begin position="51"/>
        <end position="181"/>
    </location>
</feature>
<proteinExistence type="predicted"/>
<sequence length="193" mass="22062">MVTEFRRYLTATEGIHHLGPAIEWLPEPAWDLDFRCFREAEVTTPTEANPTAHFDRAMEYLRGSDRYRGLTQNSLPEYMNVLHGRVVEGQFDFEGVVETNFIDVVGNDPERAALWQDIADRMWLYNGRVPLNMHIVDGTVLLWLCDENQAGNDVLVKGLLESTHSDVVSWAESLYKEHRADAEPLEPTVLTSD</sequence>
<dbReference type="EMBL" id="AOIE01000036">
    <property type="protein sequence ID" value="ELY77807.1"/>
    <property type="molecule type" value="Genomic_DNA"/>
</dbReference>
<dbReference type="GeneID" id="14332755"/>
<gene>
    <name evidence="2" type="ORF">C488_06795</name>
</gene>
<reference evidence="2 3" key="1">
    <citation type="journal article" date="2014" name="PLoS Genet.">
        <title>Phylogenetically driven sequencing of extremely halophilic archaea reveals strategies for static and dynamic osmo-response.</title>
        <authorList>
            <person name="Becker E.A."/>
            <person name="Seitzer P.M."/>
            <person name="Tritt A."/>
            <person name="Larsen D."/>
            <person name="Krusor M."/>
            <person name="Yao A.I."/>
            <person name="Wu D."/>
            <person name="Madern D."/>
            <person name="Eisen J.A."/>
            <person name="Darling A.E."/>
            <person name="Facciotti M.T."/>
        </authorList>
    </citation>
    <scope>NUCLEOTIDE SEQUENCE [LARGE SCALE GENOMIC DNA]</scope>
    <source>
        <strain evidence="2 3">DSM 15624</strain>
    </source>
</reference>
<dbReference type="AlphaFoldDB" id="L9YWD6"/>
<comment type="caution">
    <text evidence="2">The sequence shown here is derived from an EMBL/GenBank/DDBJ whole genome shotgun (WGS) entry which is preliminary data.</text>
</comment>
<dbReference type="RefSeq" id="WP_006180710.1">
    <property type="nucleotide sequence ID" value="NC_019962.1"/>
</dbReference>
<dbReference type="Proteomes" id="UP000011593">
    <property type="component" value="Unassembled WGS sequence"/>
</dbReference>
<protein>
    <recommendedName>
        <fullName evidence="1">Methanogenesis regulatory protein FilR1 middle domain-containing protein</fullName>
    </recommendedName>
</protein>
<evidence type="ECO:0000259" key="1">
    <source>
        <dbReference type="Pfam" id="PF08350"/>
    </source>
</evidence>
<dbReference type="OrthoDB" id="183679at2157"/>
<name>L9YWD6_NATP1</name>
<dbReference type="Pfam" id="PF08350">
    <property type="entry name" value="FilR1_middle"/>
    <property type="match status" value="1"/>
</dbReference>
<organism evidence="2 3">
    <name type="scientific">Natrinema pellirubrum (strain DSM 15624 / CIP 106293 / JCM 10476 / NCIMB 786 / 157)</name>
    <dbReference type="NCBI Taxonomy" id="797303"/>
    <lineage>
        <taxon>Archaea</taxon>
        <taxon>Methanobacteriati</taxon>
        <taxon>Methanobacteriota</taxon>
        <taxon>Stenosarchaea group</taxon>
        <taxon>Halobacteria</taxon>
        <taxon>Halobacteriales</taxon>
        <taxon>Natrialbaceae</taxon>
        <taxon>Natrinema</taxon>
    </lineage>
</organism>